<protein>
    <submittedName>
        <fullName evidence="3">Pectinesterase</fullName>
        <ecNumber evidence="3">3.1.1.11</ecNumber>
    </submittedName>
</protein>
<keyword evidence="3" id="KW-0378">Hydrolase</keyword>
<keyword evidence="4" id="KW-1185">Reference proteome</keyword>
<dbReference type="AlphaFoldDB" id="A0A841H7Q9"/>
<dbReference type="EC" id="3.1.1.11" evidence="3"/>
<feature type="compositionally biased region" description="Low complexity" evidence="1">
    <location>
        <begin position="105"/>
        <end position="114"/>
    </location>
</feature>
<dbReference type="Proteomes" id="UP000582837">
    <property type="component" value="Unassembled WGS sequence"/>
</dbReference>
<evidence type="ECO:0000313" key="3">
    <source>
        <dbReference type="EMBL" id="MBB6073973.1"/>
    </source>
</evidence>
<keyword evidence="2" id="KW-0732">Signal</keyword>
<name>A0A841H7Q9_9BACT</name>
<feature type="signal peptide" evidence="2">
    <location>
        <begin position="1"/>
        <end position="21"/>
    </location>
</feature>
<sequence>MQRTPILFAAAAALLAAPAAAQSVTIRAENPLNEARRDEVIALSWSALRSALPALRAEAVRVVDAAGNEYPVQVLDADGDAAPDSLLVLSDFSPRERREWRVEPRAASSPAAPRVHAKHDEHRDDVAWESDRVAFRIYGQGLWNAKEFEPLVSSGVDIWPKRVRDLIVDQWYARGHDQYHRDVGQGADFYSVGPTLGAGGVGVLRDGKVISARNFRGYRILSDGPIRASFELTYDPWDANGVMVNETRRFSVDAGSNLYRMETTFRTADGSDLPFVTGTVKREGLVGSNRRSGPMGWLATWGPVERKNGGHGNLATAVLLDSARFIDVQETADHYLVTSRARSGVPVVQYAGAGWTASGDFATVEEWWRYLDTAARRIANPIRVTMGSATR</sequence>
<feature type="chain" id="PRO_5032747637" evidence="2">
    <location>
        <begin position="22"/>
        <end position="391"/>
    </location>
</feature>
<accession>A0A841H7Q9</accession>
<dbReference type="EMBL" id="JACHIA010000035">
    <property type="protein sequence ID" value="MBB6073973.1"/>
    <property type="molecule type" value="Genomic_DNA"/>
</dbReference>
<feature type="region of interest" description="Disordered" evidence="1">
    <location>
        <begin position="100"/>
        <end position="120"/>
    </location>
</feature>
<comment type="caution">
    <text evidence="3">The sequence shown here is derived from an EMBL/GenBank/DDBJ whole genome shotgun (WGS) entry which is preliminary data.</text>
</comment>
<dbReference type="InterPro" id="IPR032342">
    <property type="entry name" value="DUF4861"/>
</dbReference>
<organism evidence="3 4">
    <name type="scientific">Longimicrobium terrae</name>
    <dbReference type="NCBI Taxonomy" id="1639882"/>
    <lineage>
        <taxon>Bacteria</taxon>
        <taxon>Pseudomonadati</taxon>
        <taxon>Gemmatimonadota</taxon>
        <taxon>Longimicrobiia</taxon>
        <taxon>Longimicrobiales</taxon>
        <taxon>Longimicrobiaceae</taxon>
        <taxon>Longimicrobium</taxon>
    </lineage>
</organism>
<evidence type="ECO:0000256" key="2">
    <source>
        <dbReference type="SAM" id="SignalP"/>
    </source>
</evidence>
<evidence type="ECO:0000313" key="4">
    <source>
        <dbReference type="Proteomes" id="UP000582837"/>
    </source>
</evidence>
<proteinExistence type="predicted"/>
<evidence type="ECO:0000256" key="1">
    <source>
        <dbReference type="SAM" id="MobiDB-lite"/>
    </source>
</evidence>
<dbReference type="Pfam" id="PF16153">
    <property type="entry name" value="DUF4861"/>
    <property type="match status" value="1"/>
</dbReference>
<dbReference type="GO" id="GO:0030599">
    <property type="term" value="F:pectinesterase activity"/>
    <property type="evidence" value="ECO:0007669"/>
    <property type="project" value="UniProtKB-EC"/>
</dbReference>
<dbReference type="RefSeq" id="WP_170031961.1">
    <property type="nucleotide sequence ID" value="NZ_JABDTL010000001.1"/>
</dbReference>
<reference evidence="3 4" key="1">
    <citation type="submission" date="2020-08" db="EMBL/GenBank/DDBJ databases">
        <title>Genomic Encyclopedia of Type Strains, Phase IV (KMG-IV): sequencing the most valuable type-strain genomes for metagenomic binning, comparative biology and taxonomic classification.</title>
        <authorList>
            <person name="Goeker M."/>
        </authorList>
    </citation>
    <scope>NUCLEOTIDE SEQUENCE [LARGE SCALE GENOMIC DNA]</scope>
    <source>
        <strain evidence="3 4">DSM 29007</strain>
    </source>
</reference>
<gene>
    <name evidence="3" type="ORF">HNQ61_005654</name>
</gene>